<feature type="transmembrane region" description="Helical" evidence="1">
    <location>
        <begin position="6"/>
        <end position="24"/>
    </location>
</feature>
<dbReference type="EMBL" id="JAGGLI010000016">
    <property type="protein sequence ID" value="MBP2027841.1"/>
    <property type="molecule type" value="Genomic_DNA"/>
</dbReference>
<keyword evidence="3" id="KW-1185">Reference proteome</keyword>
<sequence length="137" mass="16242">MNKNIILVILIIFSNSIFITYPLYSENIKIRKDILDIRDMKNEKKYINESPVSQYEHLEKIKNLLAHAGFVKISERIEVENQISLELKFKCDFADFQKFINLADEYDSDFFIEEGFFNFDNNGRESYLIIKHFGEGI</sequence>
<comment type="caution">
    <text evidence="2">The sequence shown here is derived from an EMBL/GenBank/DDBJ whole genome shotgun (WGS) entry which is preliminary data.</text>
</comment>
<evidence type="ECO:0000313" key="3">
    <source>
        <dbReference type="Proteomes" id="UP001314903"/>
    </source>
</evidence>
<dbReference type="RefSeq" id="WP_209660900.1">
    <property type="nucleotide sequence ID" value="NZ_JAGGLI010000016.1"/>
</dbReference>
<organism evidence="2 3">
    <name type="scientific">Acetoanaerobium pronyense</name>
    <dbReference type="NCBI Taxonomy" id="1482736"/>
    <lineage>
        <taxon>Bacteria</taxon>
        <taxon>Bacillati</taxon>
        <taxon>Bacillota</taxon>
        <taxon>Clostridia</taxon>
        <taxon>Peptostreptococcales</taxon>
        <taxon>Filifactoraceae</taxon>
        <taxon>Acetoanaerobium</taxon>
    </lineage>
</organism>
<reference evidence="2 3" key="1">
    <citation type="submission" date="2021-03" db="EMBL/GenBank/DDBJ databases">
        <title>Genomic Encyclopedia of Type Strains, Phase IV (KMG-IV): sequencing the most valuable type-strain genomes for metagenomic binning, comparative biology and taxonomic classification.</title>
        <authorList>
            <person name="Goeker M."/>
        </authorList>
    </citation>
    <scope>NUCLEOTIDE SEQUENCE [LARGE SCALE GENOMIC DNA]</scope>
    <source>
        <strain evidence="2 3">DSM 27512</strain>
    </source>
</reference>
<evidence type="ECO:0008006" key="4">
    <source>
        <dbReference type="Google" id="ProtNLM"/>
    </source>
</evidence>
<proteinExistence type="predicted"/>
<evidence type="ECO:0000313" key="2">
    <source>
        <dbReference type="EMBL" id="MBP2027841.1"/>
    </source>
</evidence>
<gene>
    <name evidence="2" type="ORF">J2Z35_001639</name>
</gene>
<evidence type="ECO:0000256" key="1">
    <source>
        <dbReference type="SAM" id="Phobius"/>
    </source>
</evidence>
<accession>A0ABS4KL24</accession>
<dbReference type="Proteomes" id="UP001314903">
    <property type="component" value="Unassembled WGS sequence"/>
</dbReference>
<name>A0ABS4KL24_9FIRM</name>
<keyword evidence="1" id="KW-0472">Membrane</keyword>
<keyword evidence="1" id="KW-0812">Transmembrane</keyword>
<protein>
    <recommendedName>
        <fullName evidence="4">POTRA domain-containing protein</fullName>
    </recommendedName>
</protein>
<keyword evidence="1" id="KW-1133">Transmembrane helix</keyword>